<comment type="subcellular location">
    <subcellularLocation>
        <location evidence="1">Cytoplasm</location>
    </subcellularLocation>
</comment>
<protein>
    <recommendedName>
        <fullName evidence="12">Tr-type G domain-containing protein</fullName>
    </recommendedName>
</protein>
<feature type="domain" description="Tr-type G" evidence="12">
    <location>
        <begin position="243"/>
        <end position="470"/>
    </location>
</feature>
<dbReference type="Pfam" id="PF22594">
    <property type="entry name" value="GTP-eEF1A_C"/>
    <property type="match status" value="1"/>
</dbReference>
<evidence type="ECO:0000256" key="3">
    <source>
        <dbReference type="ARBA" id="ARBA00022490"/>
    </source>
</evidence>
<dbReference type="GO" id="GO:0006412">
    <property type="term" value="P:translation"/>
    <property type="evidence" value="ECO:0007669"/>
    <property type="project" value="UniProtKB-KW"/>
</dbReference>
<dbReference type="Gene3D" id="1.10.8.10">
    <property type="entry name" value="DNA helicase RuvA subunit, C-terminal domain"/>
    <property type="match status" value="1"/>
</dbReference>
<evidence type="ECO:0000256" key="2">
    <source>
        <dbReference type="ARBA" id="ARBA00007249"/>
    </source>
</evidence>
<dbReference type="PROSITE" id="PS51722">
    <property type="entry name" value="G_TR_2"/>
    <property type="match status" value="1"/>
</dbReference>
<dbReference type="InterPro" id="IPR000795">
    <property type="entry name" value="T_Tr_GTP-bd_dom"/>
</dbReference>
<evidence type="ECO:0000256" key="9">
    <source>
        <dbReference type="ARBA" id="ARBA00023134"/>
    </source>
</evidence>
<dbReference type="InterPro" id="IPR009001">
    <property type="entry name" value="Transl_elong_EF1A/Init_IF2_C"/>
</dbReference>
<accession>A0A7M5VFE6</accession>
<dbReference type="InterPro" id="IPR037189">
    <property type="entry name" value="HBS1-like_N_sf"/>
</dbReference>
<dbReference type="Pfam" id="PF00009">
    <property type="entry name" value="GTP_EFTU"/>
    <property type="match status" value="1"/>
</dbReference>
<sequence length="668" mass="74120">MARHRNVRNLDLDDEMYDDFYGRSLEETDFCVSPSTEAEFMFRRDKGHTLSSFIEQDTKIDEKDEENEEEDFAEEEEYRRPQLDPATQEKLQTCIEKIEDIFGDSYHEREMVNAVMTSNYNVEAAVDALINKNTSASASASAVPTPRKPEFFGNNIVINTRDSPKPPSSTQQPSKPQFLESKQSESASSSKPSSGASTPKTDTSRAQSRESLLDDSINRTPKASKSREVIDIPSELKKRQSGKELINLVVIGHVDAGKSTLMGHLLFNLGNVSKRAMHKNEMESKKSGKGSFAFAWVLDETEEERTRGITMDVAMTMFETKTKLVTLLDAPGHRDFIPNMIQGTAQADVAILVVDSRPGEFEAGFDAGGQTREHAILARSLGVGQLIVAVNKMDSINWSKERYDAIVLKMKVFMAKQAGFKESDVSYVPCSGLSGENLTEKAKEPALLEWYKDSSLVEKIDIFSPPLRPIEKPFRLCVSDVYKGQGSFTIAGKVESGSVQNNDRIMVMPAGENGMVKGLTTRDEGVRFAAAGDYITASMHGVDMAHVTVGSIICDVNAPMRTTTKLAARIVIFNIQIPLTKGFMVVFHSQNLAEPATISKLVGILNKNTGEIVQRRPRCLTKQMNAIIEVKFSRPVCVELYRENKVLGRFMLRYSGKTLAAGVITEIK</sequence>
<keyword evidence="7" id="KW-0810">Translation regulation</keyword>
<evidence type="ECO:0000256" key="10">
    <source>
        <dbReference type="ARBA" id="ARBA00049117"/>
    </source>
</evidence>
<dbReference type="Pfam" id="PF08938">
    <property type="entry name" value="HBS1_N"/>
    <property type="match status" value="1"/>
</dbReference>
<evidence type="ECO:0000256" key="8">
    <source>
        <dbReference type="ARBA" id="ARBA00022917"/>
    </source>
</evidence>
<dbReference type="GO" id="GO:0006417">
    <property type="term" value="P:regulation of translation"/>
    <property type="evidence" value="ECO:0007669"/>
    <property type="project" value="UniProtKB-KW"/>
</dbReference>
<dbReference type="InterPro" id="IPR015033">
    <property type="entry name" value="HBS1-like_N"/>
</dbReference>
<feature type="compositionally biased region" description="Acidic residues" evidence="11">
    <location>
        <begin position="63"/>
        <end position="76"/>
    </location>
</feature>
<reference evidence="13" key="1">
    <citation type="submission" date="2021-01" db="UniProtKB">
        <authorList>
            <consortium name="EnsemblMetazoa"/>
        </authorList>
    </citation>
    <scope>IDENTIFICATION</scope>
</reference>
<keyword evidence="4" id="KW-0597">Phosphoprotein</keyword>
<dbReference type="AlphaFoldDB" id="A0A7M5VFE6"/>
<feature type="region of interest" description="Disordered" evidence="11">
    <location>
        <begin position="136"/>
        <end position="228"/>
    </location>
</feature>
<keyword evidence="5" id="KW-0547">Nucleotide-binding</keyword>
<dbReference type="Gene3D" id="2.40.30.10">
    <property type="entry name" value="Translation factors"/>
    <property type="match status" value="2"/>
</dbReference>
<dbReference type="CDD" id="cd01883">
    <property type="entry name" value="EF1_alpha"/>
    <property type="match status" value="1"/>
</dbReference>
<dbReference type="PANTHER" id="PTHR23115">
    <property type="entry name" value="TRANSLATION FACTOR"/>
    <property type="match status" value="1"/>
</dbReference>
<evidence type="ECO:0000256" key="7">
    <source>
        <dbReference type="ARBA" id="ARBA00022845"/>
    </source>
</evidence>
<dbReference type="SUPFAM" id="SSF52540">
    <property type="entry name" value="P-loop containing nucleoside triphosphate hydrolases"/>
    <property type="match status" value="1"/>
</dbReference>
<dbReference type="InterPro" id="IPR009000">
    <property type="entry name" value="Transl_B-barrel_sf"/>
</dbReference>
<dbReference type="InterPro" id="IPR054696">
    <property type="entry name" value="GTP-eEF1A_C"/>
</dbReference>
<dbReference type="GeneID" id="136806922"/>
<evidence type="ECO:0000256" key="11">
    <source>
        <dbReference type="SAM" id="MobiDB-lite"/>
    </source>
</evidence>
<comment type="similarity">
    <text evidence="2">Belongs to the TRAFAC class translation factor GTPase superfamily. Classic translation factor GTPase family. EF-Tu/EF-1A subfamily.</text>
</comment>
<dbReference type="FunFam" id="2.40.30.10:FF:000020">
    <property type="entry name" value="Translation elongation factor EF-1"/>
    <property type="match status" value="1"/>
</dbReference>
<dbReference type="FunFam" id="2.40.30.10:FF:000070">
    <property type="entry name" value="Translation elongation factor EF-1 subunit"/>
    <property type="match status" value="1"/>
</dbReference>
<dbReference type="OrthoDB" id="342024at2759"/>
<proteinExistence type="inferred from homology"/>
<dbReference type="Proteomes" id="UP000594262">
    <property type="component" value="Unplaced"/>
</dbReference>
<dbReference type="Gene3D" id="3.40.50.300">
    <property type="entry name" value="P-loop containing nucleotide triphosphate hydrolases"/>
    <property type="match status" value="1"/>
</dbReference>
<dbReference type="PRINTS" id="PR00315">
    <property type="entry name" value="ELONGATNFCT"/>
</dbReference>
<comment type="catalytic activity">
    <reaction evidence="10">
        <text>GTP + H2O = GDP + phosphate + H(+)</text>
        <dbReference type="Rhea" id="RHEA:19669"/>
        <dbReference type="ChEBI" id="CHEBI:15377"/>
        <dbReference type="ChEBI" id="CHEBI:15378"/>
        <dbReference type="ChEBI" id="CHEBI:37565"/>
        <dbReference type="ChEBI" id="CHEBI:43474"/>
        <dbReference type="ChEBI" id="CHEBI:58189"/>
    </reaction>
    <physiologicalReaction direction="left-to-right" evidence="10">
        <dbReference type="Rhea" id="RHEA:19670"/>
    </physiologicalReaction>
</comment>
<keyword evidence="9" id="KW-0342">GTP-binding</keyword>
<feature type="region of interest" description="Disordered" evidence="11">
    <location>
        <begin position="57"/>
        <end position="86"/>
    </location>
</feature>
<keyword evidence="14" id="KW-1185">Reference proteome</keyword>
<evidence type="ECO:0000256" key="5">
    <source>
        <dbReference type="ARBA" id="ARBA00022741"/>
    </source>
</evidence>
<evidence type="ECO:0000256" key="1">
    <source>
        <dbReference type="ARBA" id="ARBA00004496"/>
    </source>
</evidence>
<dbReference type="InterPro" id="IPR027417">
    <property type="entry name" value="P-loop_NTPase"/>
</dbReference>
<dbReference type="CDD" id="cd16267">
    <property type="entry name" value="HBS1-like_II"/>
    <property type="match status" value="1"/>
</dbReference>
<dbReference type="InterPro" id="IPR050100">
    <property type="entry name" value="TRAFAC_GTPase_members"/>
</dbReference>
<evidence type="ECO:0000313" key="13">
    <source>
        <dbReference type="EnsemblMetazoa" id="CLYHEMP012530.1"/>
    </source>
</evidence>
<dbReference type="CDD" id="cd04093">
    <property type="entry name" value="HBS1_C_III"/>
    <property type="match status" value="1"/>
</dbReference>
<dbReference type="GO" id="GO:0005737">
    <property type="term" value="C:cytoplasm"/>
    <property type="evidence" value="ECO:0007669"/>
    <property type="project" value="UniProtKB-SubCell"/>
</dbReference>
<feature type="compositionally biased region" description="Low complexity" evidence="11">
    <location>
        <begin position="168"/>
        <end position="201"/>
    </location>
</feature>
<dbReference type="EnsemblMetazoa" id="CLYHEMT012530.1">
    <property type="protein sequence ID" value="CLYHEMP012530.1"/>
    <property type="gene ID" value="CLYHEMG012530"/>
</dbReference>
<dbReference type="SUPFAM" id="SSF50447">
    <property type="entry name" value="Translation proteins"/>
    <property type="match status" value="1"/>
</dbReference>
<dbReference type="RefSeq" id="XP_066919591.1">
    <property type="nucleotide sequence ID" value="XM_067063490.1"/>
</dbReference>
<keyword evidence="3" id="KW-0963">Cytoplasm</keyword>
<organism evidence="13 14">
    <name type="scientific">Clytia hemisphaerica</name>
    <dbReference type="NCBI Taxonomy" id="252671"/>
    <lineage>
        <taxon>Eukaryota</taxon>
        <taxon>Metazoa</taxon>
        <taxon>Cnidaria</taxon>
        <taxon>Hydrozoa</taxon>
        <taxon>Hydroidolina</taxon>
        <taxon>Leptothecata</taxon>
        <taxon>Obeliida</taxon>
        <taxon>Clytiidae</taxon>
        <taxon>Clytia</taxon>
    </lineage>
</organism>
<dbReference type="GO" id="GO:0003924">
    <property type="term" value="F:GTPase activity"/>
    <property type="evidence" value="ECO:0007669"/>
    <property type="project" value="InterPro"/>
</dbReference>
<dbReference type="GO" id="GO:0005525">
    <property type="term" value="F:GTP binding"/>
    <property type="evidence" value="ECO:0007669"/>
    <property type="project" value="UniProtKB-KW"/>
</dbReference>
<name>A0A7M5VFE6_9CNID</name>
<keyword evidence="6" id="KW-0378">Hydrolase</keyword>
<evidence type="ECO:0000256" key="6">
    <source>
        <dbReference type="ARBA" id="ARBA00022801"/>
    </source>
</evidence>
<evidence type="ECO:0000259" key="12">
    <source>
        <dbReference type="PROSITE" id="PS51722"/>
    </source>
</evidence>
<evidence type="ECO:0000313" key="14">
    <source>
        <dbReference type="Proteomes" id="UP000594262"/>
    </source>
</evidence>
<keyword evidence="8" id="KW-0648">Protein biosynthesis</keyword>
<dbReference type="SUPFAM" id="SSF50465">
    <property type="entry name" value="EF-Tu/eEF-1alpha/eIF2-gamma C-terminal domain"/>
    <property type="match status" value="1"/>
</dbReference>
<evidence type="ECO:0000256" key="4">
    <source>
        <dbReference type="ARBA" id="ARBA00022553"/>
    </source>
</evidence>
<dbReference type="FunFam" id="3.40.50.300:FF:000204">
    <property type="entry name" value="Translation elongation factor Tu"/>
    <property type="match status" value="1"/>
</dbReference>
<dbReference type="SUPFAM" id="SSF109732">
    <property type="entry name" value="HBS1-like domain"/>
    <property type="match status" value="1"/>
</dbReference>